<protein>
    <submittedName>
        <fullName evidence="2">Unplaced genomic scaffold GYMLUscaffold_32, whole genome shotgun sequence</fullName>
    </submittedName>
</protein>
<feature type="compositionally biased region" description="Low complexity" evidence="1">
    <location>
        <begin position="709"/>
        <end position="735"/>
    </location>
</feature>
<proteinExistence type="predicted"/>
<evidence type="ECO:0000313" key="3">
    <source>
        <dbReference type="Proteomes" id="UP000053593"/>
    </source>
</evidence>
<dbReference type="AlphaFoldDB" id="A0A0D0B7C4"/>
<feature type="region of interest" description="Disordered" evidence="1">
    <location>
        <begin position="706"/>
        <end position="756"/>
    </location>
</feature>
<evidence type="ECO:0000313" key="2">
    <source>
        <dbReference type="EMBL" id="KIK59375.1"/>
    </source>
</evidence>
<feature type="region of interest" description="Disordered" evidence="1">
    <location>
        <begin position="469"/>
        <end position="547"/>
    </location>
</feature>
<feature type="compositionally biased region" description="Acidic residues" evidence="1">
    <location>
        <begin position="904"/>
        <end position="916"/>
    </location>
</feature>
<feature type="compositionally biased region" description="Pro residues" evidence="1">
    <location>
        <begin position="588"/>
        <end position="641"/>
    </location>
</feature>
<feature type="compositionally biased region" description="Polar residues" evidence="1">
    <location>
        <begin position="877"/>
        <end position="889"/>
    </location>
</feature>
<keyword evidence="3" id="KW-1185">Reference proteome</keyword>
<feature type="compositionally biased region" description="Acidic residues" evidence="1">
    <location>
        <begin position="523"/>
        <end position="533"/>
    </location>
</feature>
<dbReference type="EMBL" id="KN834780">
    <property type="protein sequence ID" value="KIK59375.1"/>
    <property type="molecule type" value="Genomic_DNA"/>
</dbReference>
<name>A0A0D0B7C4_9AGAR</name>
<sequence length="1033" mass="112685">MPSSAQSTVRLFTPGFHTLPPELLENIAFYYICPRILGPPISLTPLLLASKSSYRNLTNAKHLYARVFKYKFSFSAIRRRGFEPSAGEWASQLRSWCKVLRSVRRRRRRPAQEQYVDEVCDDIGMEEPDVQETMYTLWLMCLEDDGCNRLQMQISGVYEWVEGYILGEMYKVLNKGWPIANAANSCAMWVLWYLSSKVRLLEEPPVQRERLIELVLPFLTVPFRYPGAFAPANHFRLPFNASSSPSFSFSEPTVTAHGPYPIYIHPSSHTWNLPHFDRWTSLSTPLAADAAKLVYFSRRETMPFPVPEAFPRNREEHRERVRALLAAENAAAGGQGQVSEFELDMMLQNELPRPTQDDFLELNEGLLGGVMVDGSTRSSPYKCKGGGTGLPCAHDRWDEVRRMLPTLLDSPSFVDSDLDEAERILFADESGRGCIDESTCQSRRWDADWWRLRLCRSCWVNRAGLDDAADRDEGEQRGTTSEEVEDIAGEDDSEDEGDEEEGRMDQHNLAVTEQVQDGKMNDYDADTDTEMDDTGIHDSYDNDTERSPTFFTGYPQKGALYTPGVLNGLWTGRMVIPSESELRALLLPPAPADPPQGEPLPPVNLPNGPAPNMPVVPPPPDNQNLTPPPPPLPAAAAPPAPANANPAAASEIGHRPGSFTEDTLGLVAVPLYVRLKEYAVYNGGKVVPCAADTDIIAGEDDDDLDANLSFGSGPGSSSFSTSSPSPGSSSHSSGTGTQGQEWSGGPGPGYPISNETFDQGIADAWFPQFSTLSTSASAGARGGGGRDKLVVSVPAQSLPPQVGGRGGKRKGVGVEEYEYVAVDEEAVARAVNDADADESLRIPGTFHDRETCSGCRAREEALRAARARDETEAQFGHLSTSSDTSPVTRSGSGGGDGSSLPDSTMEEPDSDSDSDSDLPPYVPSPSTIPVCNGIRDVIITGTTDARHANAWGKWAWKGRVRKWDGLIGMIREPALDGPSGLAPGGTGGAGKIFFYGTLVGGKNLVGTWRMANQDPRMPAYEGAFTLGRKEEEE</sequence>
<feature type="region of interest" description="Disordered" evidence="1">
    <location>
        <begin position="863"/>
        <end position="927"/>
    </location>
</feature>
<accession>A0A0D0B7C4</accession>
<feature type="compositionally biased region" description="Basic and acidic residues" evidence="1">
    <location>
        <begin position="534"/>
        <end position="546"/>
    </location>
</feature>
<organism evidence="2 3">
    <name type="scientific">Collybiopsis luxurians FD-317 M1</name>
    <dbReference type="NCBI Taxonomy" id="944289"/>
    <lineage>
        <taxon>Eukaryota</taxon>
        <taxon>Fungi</taxon>
        <taxon>Dikarya</taxon>
        <taxon>Basidiomycota</taxon>
        <taxon>Agaricomycotina</taxon>
        <taxon>Agaricomycetes</taxon>
        <taxon>Agaricomycetidae</taxon>
        <taxon>Agaricales</taxon>
        <taxon>Marasmiineae</taxon>
        <taxon>Omphalotaceae</taxon>
        <taxon>Collybiopsis</taxon>
        <taxon>Collybiopsis luxurians</taxon>
    </lineage>
</organism>
<dbReference type="Proteomes" id="UP000053593">
    <property type="component" value="Unassembled WGS sequence"/>
</dbReference>
<dbReference type="HOGENOM" id="CLU_011151_0_0_1"/>
<reference evidence="2 3" key="1">
    <citation type="submission" date="2014-04" db="EMBL/GenBank/DDBJ databases">
        <title>Evolutionary Origins and Diversification of the Mycorrhizal Mutualists.</title>
        <authorList>
            <consortium name="DOE Joint Genome Institute"/>
            <consortium name="Mycorrhizal Genomics Consortium"/>
            <person name="Kohler A."/>
            <person name="Kuo A."/>
            <person name="Nagy L.G."/>
            <person name="Floudas D."/>
            <person name="Copeland A."/>
            <person name="Barry K.W."/>
            <person name="Cichocki N."/>
            <person name="Veneault-Fourrey C."/>
            <person name="LaButti K."/>
            <person name="Lindquist E.A."/>
            <person name="Lipzen A."/>
            <person name="Lundell T."/>
            <person name="Morin E."/>
            <person name="Murat C."/>
            <person name="Riley R."/>
            <person name="Ohm R."/>
            <person name="Sun H."/>
            <person name="Tunlid A."/>
            <person name="Henrissat B."/>
            <person name="Grigoriev I.V."/>
            <person name="Hibbett D.S."/>
            <person name="Martin F."/>
        </authorList>
    </citation>
    <scope>NUCLEOTIDE SEQUENCE [LARGE SCALE GENOMIC DNA]</scope>
    <source>
        <strain evidence="2 3">FD-317 M1</strain>
    </source>
</reference>
<dbReference type="OrthoDB" id="5595695at2759"/>
<evidence type="ECO:0000256" key="1">
    <source>
        <dbReference type="SAM" id="MobiDB-lite"/>
    </source>
</evidence>
<feature type="region of interest" description="Disordered" evidence="1">
    <location>
        <begin position="587"/>
        <end position="660"/>
    </location>
</feature>
<gene>
    <name evidence="2" type="ORF">GYMLUDRAFT_245443</name>
</gene>
<feature type="compositionally biased region" description="Acidic residues" evidence="1">
    <location>
        <begin position="482"/>
        <end position="502"/>
    </location>
</feature>